<gene>
    <name evidence="5" type="ORF">BC008_14830</name>
</gene>
<dbReference type="GO" id="GO:0005506">
    <property type="term" value="F:iron ion binding"/>
    <property type="evidence" value="ECO:0007669"/>
    <property type="project" value="InterPro"/>
</dbReference>
<organism evidence="5 6">
    <name type="scientific">Mastigocoleus testarum BC008</name>
    <dbReference type="NCBI Taxonomy" id="371196"/>
    <lineage>
        <taxon>Bacteria</taxon>
        <taxon>Bacillati</taxon>
        <taxon>Cyanobacteriota</taxon>
        <taxon>Cyanophyceae</taxon>
        <taxon>Nostocales</taxon>
        <taxon>Hapalosiphonaceae</taxon>
        <taxon>Mastigocoleus</taxon>
    </lineage>
</organism>
<dbReference type="OrthoDB" id="446280at2"/>
<keyword evidence="3 4" id="KW-0479">Metal-binding</keyword>
<dbReference type="EMBL" id="LMTZ01000133">
    <property type="protein sequence ID" value="KST63730.1"/>
    <property type="molecule type" value="Genomic_DNA"/>
</dbReference>
<feature type="binding site" description="axial binding residue" evidence="3">
    <location>
        <position position="391"/>
    </location>
    <ligand>
        <name>heme</name>
        <dbReference type="ChEBI" id="CHEBI:30413"/>
    </ligand>
    <ligandPart>
        <name>Fe</name>
        <dbReference type="ChEBI" id="CHEBI:18248"/>
    </ligandPart>
</feature>
<dbReference type="PRINTS" id="PR00463">
    <property type="entry name" value="EP450I"/>
</dbReference>
<dbReference type="Pfam" id="PF00067">
    <property type="entry name" value="p450"/>
    <property type="match status" value="1"/>
</dbReference>
<proteinExistence type="inferred from homology"/>
<reference evidence="5 6" key="1">
    <citation type="journal article" date="2015" name="Genome Announc.">
        <title>Draft Genome of the Euendolithic (true boring) Cyanobacterium Mastigocoleus testarum strain BC008.</title>
        <authorList>
            <person name="Guida B.S."/>
            <person name="Garcia-Pichel F."/>
        </authorList>
    </citation>
    <scope>NUCLEOTIDE SEQUENCE [LARGE SCALE GENOMIC DNA]</scope>
    <source>
        <strain evidence="5 6">BC008</strain>
    </source>
</reference>
<sequence>MPLPNTIQAPSLIQTFQFFSNPTGFLEKVAQRHPDIFSGTFFAGQPCVFIQHPQAIEEFFRNEKQKFGLCENKSVQALIGKYAITSLVGENHKRHRQLLMPSFHGERMRCYGQMICDLTEEILSQQPLGQIFSAHTMMKEISLEVMLKVVFGLYSGERYEKLKHLIPSMLNLLASPLLSTLVFFPFLQKDLGAWSPWGKFLRICKQVDSLLYAEIAYRRAKPDPERTDILSLLMEAKDQEGQSMTDQELRDQLITLLMGGHETTVSGMTWALYWAHRKPEVGEKLRQELNTLGNNPEPMTIFKSPYLTAVCNESLRYYHPGLVIFPRVVKQPVELLGYTLEPGTRVIACTYLIHHREDTYPQHKEFRPERFLEKKYSPYEFLPFGGGMRRCIGEALAIFEMKLVLASIISKYKLSLEELQPVQAKFQGFTLGPANGVKMMLKEQCEPRKSLQTVA</sequence>
<dbReference type="InterPro" id="IPR017972">
    <property type="entry name" value="Cyt_P450_CS"/>
</dbReference>
<keyword evidence="4" id="KW-0503">Monooxygenase</keyword>
<protein>
    <submittedName>
        <fullName evidence="5">Cytochrome P450</fullName>
    </submittedName>
</protein>
<keyword evidence="3 4" id="KW-0349">Heme</keyword>
<dbReference type="InterPro" id="IPR036396">
    <property type="entry name" value="Cyt_P450_sf"/>
</dbReference>
<dbReference type="GO" id="GO:0020037">
    <property type="term" value="F:heme binding"/>
    <property type="evidence" value="ECO:0007669"/>
    <property type="project" value="InterPro"/>
</dbReference>
<evidence type="ECO:0000313" key="5">
    <source>
        <dbReference type="EMBL" id="KST63730.1"/>
    </source>
</evidence>
<comment type="caution">
    <text evidence="5">The sequence shown here is derived from an EMBL/GenBank/DDBJ whole genome shotgun (WGS) entry which is preliminary data.</text>
</comment>
<dbReference type="SUPFAM" id="SSF48264">
    <property type="entry name" value="Cytochrome P450"/>
    <property type="match status" value="1"/>
</dbReference>
<dbReference type="PROSITE" id="PS00086">
    <property type="entry name" value="CYTOCHROME_P450"/>
    <property type="match status" value="1"/>
</dbReference>
<name>A0A0V7ZH09_9CYAN</name>
<dbReference type="InterPro" id="IPR001128">
    <property type="entry name" value="Cyt_P450"/>
</dbReference>
<dbReference type="InterPro" id="IPR050121">
    <property type="entry name" value="Cytochrome_P450_monoxygenase"/>
</dbReference>
<accession>A0A0V7ZH09</accession>
<dbReference type="Proteomes" id="UP000053372">
    <property type="component" value="Unassembled WGS sequence"/>
</dbReference>
<dbReference type="GO" id="GO:0004497">
    <property type="term" value="F:monooxygenase activity"/>
    <property type="evidence" value="ECO:0007669"/>
    <property type="project" value="UniProtKB-KW"/>
</dbReference>
<keyword evidence="6" id="KW-1185">Reference proteome</keyword>
<evidence type="ECO:0000256" key="4">
    <source>
        <dbReference type="RuleBase" id="RU000461"/>
    </source>
</evidence>
<comment type="cofactor">
    <cofactor evidence="1 3">
        <name>heme</name>
        <dbReference type="ChEBI" id="CHEBI:30413"/>
    </cofactor>
</comment>
<evidence type="ECO:0000313" key="6">
    <source>
        <dbReference type="Proteomes" id="UP000053372"/>
    </source>
</evidence>
<dbReference type="Gene3D" id="1.10.630.10">
    <property type="entry name" value="Cytochrome P450"/>
    <property type="match status" value="1"/>
</dbReference>
<evidence type="ECO:0000256" key="1">
    <source>
        <dbReference type="ARBA" id="ARBA00001971"/>
    </source>
</evidence>
<keyword evidence="3 4" id="KW-0408">Iron</keyword>
<dbReference type="PANTHER" id="PTHR24305:SF166">
    <property type="entry name" value="CYTOCHROME P450 12A4, MITOCHONDRIAL-RELATED"/>
    <property type="match status" value="1"/>
</dbReference>
<dbReference type="PANTHER" id="PTHR24305">
    <property type="entry name" value="CYTOCHROME P450"/>
    <property type="match status" value="1"/>
</dbReference>
<comment type="similarity">
    <text evidence="2 4">Belongs to the cytochrome P450 family.</text>
</comment>
<dbReference type="CDD" id="cd11053">
    <property type="entry name" value="CYP110-like"/>
    <property type="match status" value="1"/>
</dbReference>
<dbReference type="PRINTS" id="PR00385">
    <property type="entry name" value="P450"/>
</dbReference>
<evidence type="ECO:0000256" key="2">
    <source>
        <dbReference type="ARBA" id="ARBA00010617"/>
    </source>
</evidence>
<dbReference type="AlphaFoldDB" id="A0A0V7ZH09"/>
<dbReference type="GO" id="GO:0016705">
    <property type="term" value="F:oxidoreductase activity, acting on paired donors, with incorporation or reduction of molecular oxygen"/>
    <property type="evidence" value="ECO:0007669"/>
    <property type="project" value="InterPro"/>
</dbReference>
<evidence type="ECO:0000256" key="3">
    <source>
        <dbReference type="PIRSR" id="PIRSR602401-1"/>
    </source>
</evidence>
<keyword evidence="4" id="KW-0560">Oxidoreductase</keyword>
<dbReference type="InterPro" id="IPR002401">
    <property type="entry name" value="Cyt_P450_E_grp-I"/>
</dbReference>
<dbReference type="RefSeq" id="WP_027843979.1">
    <property type="nucleotide sequence ID" value="NZ_LMTZ01000133.1"/>
</dbReference>